<dbReference type="GO" id="GO:0030688">
    <property type="term" value="C:preribosome, small subunit precursor"/>
    <property type="evidence" value="ECO:0007669"/>
    <property type="project" value="TreeGrafter"/>
</dbReference>
<proteinExistence type="predicted"/>
<evidence type="ECO:0000256" key="1">
    <source>
        <dbReference type="ARBA" id="ARBA00022737"/>
    </source>
</evidence>
<dbReference type="GO" id="GO:0000447">
    <property type="term" value="P:endonucleolytic cleavage in ITS1 to separate SSU-rRNA from 5.8S rRNA and LSU-rRNA from tricistronic rRNA transcript (SSU-rRNA, 5.8S rRNA, LSU-rRNA)"/>
    <property type="evidence" value="ECO:0007669"/>
    <property type="project" value="TreeGrafter"/>
</dbReference>
<dbReference type="InterPro" id="IPR016024">
    <property type="entry name" value="ARM-type_fold"/>
</dbReference>
<dbReference type="GO" id="GO:0000480">
    <property type="term" value="P:endonucleolytic cleavage in 5'-ETS of tricistronic rRNA transcript (SSU-rRNA, 5.8S rRNA, LSU-rRNA)"/>
    <property type="evidence" value="ECO:0007669"/>
    <property type="project" value="TreeGrafter"/>
</dbReference>
<name>A0A5K3FXI4_MESCO</name>
<feature type="region of interest" description="Disordered" evidence="2">
    <location>
        <begin position="583"/>
        <end position="618"/>
    </location>
</feature>
<organism evidence="3">
    <name type="scientific">Mesocestoides corti</name>
    <name type="common">Flatworm</name>
    <dbReference type="NCBI Taxonomy" id="53468"/>
    <lineage>
        <taxon>Eukaryota</taxon>
        <taxon>Metazoa</taxon>
        <taxon>Spiralia</taxon>
        <taxon>Lophotrochozoa</taxon>
        <taxon>Platyhelminthes</taxon>
        <taxon>Cestoda</taxon>
        <taxon>Eucestoda</taxon>
        <taxon>Cyclophyllidea</taxon>
        <taxon>Mesocestoididae</taxon>
        <taxon>Mesocestoides</taxon>
    </lineage>
</organism>
<feature type="compositionally biased region" description="Polar residues" evidence="2">
    <location>
        <begin position="606"/>
        <end position="618"/>
    </location>
</feature>
<dbReference type="PANTHER" id="PTHR13102:SF0">
    <property type="entry name" value="NUCLEOLAR PROTEIN 9"/>
    <property type="match status" value="1"/>
</dbReference>
<dbReference type="GO" id="GO:0003723">
    <property type="term" value="F:RNA binding"/>
    <property type="evidence" value="ECO:0007669"/>
    <property type="project" value="InterPro"/>
</dbReference>
<dbReference type="SUPFAM" id="SSF48371">
    <property type="entry name" value="ARM repeat"/>
    <property type="match status" value="1"/>
</dbReference>
<reference evidence="3" key="1">
    <citation type="submission" date="2019-11" db="UniProtKB">
        <authorList>
            <consortium name="WormBaseParasite"/>
        </authorList>
    </citation>
    <scope>IDENTIFICATION</scope>
</reference>
<dbReference type="InterPro" id="IPR040000">
    <property type="entry name" value="NOP9"/>
</dbReference>
<dbReference type="PANTHER" id="PTHR13102">
    <property type="entry name" value="NUCLEOLAR PROTEIN 9"/>
    <property type="match status" value="1"/>
</dbReference>
<sequence length="618" mass="68687">MAPKHVDPRKVKYFEDRAAFLLHKCKPEEKADFVLQTFNEISKDGWSVCTNGKVATNVEKMMPFATAEATGCIIKAFSKEMDSVFNTKFAHHVLHAAIRHCANNPELRQDELISSCISDYLDFMWENYPTFLQHPHGAPALRIYIQLLSGVMITKSTHTGLYEVDKVTLTEPLDPSYTNRITDFANKFLLSDQFNAFVVDAITSPFLQTLLIICWKCLEADFGSICSHILRKSNLLKPNDTGDTLNLHGQHQIQLPMGFSNPVAVFFLETLISVLPGKLLQKLIRKNLLTYTISKEDGEVEVPLASALSGHGNACRVLRAAVRAVKRIDDIQAILSALEKPGPSGDAGLLEALNSGQHYLLTVLATASRKQNSEAVQFTFEKMILETFGYPLKAKKTDDQLIKSIVRLKRRDTASPEVEGEEVGTTSADAHKTSCNLAGCLLAEEMLTFTYHRPTRLAASLACLAGPDMFAWARHQMLHRVLEAALLSPSVPAERKVRIFSTLKPQLGPLAMDASGSRVVEAVWRATDSFLPETTGRSTKEEIAETLAPLAERLASSKFGRFVEHLVASSTYRTNRERWRQAKLGVASANKKGQSAFGKRPPSKPLQRQQGPTKRQKR</sequence>
<evidence type="ECO:0000313" key="3">
    <source>
        <dbReference type="WBParaSite" id="MCU_010923-RA"/>
    </source>
</evidence>
<dbReference type="GO" id="GO:0005730">
    <property type="term" value="C:nucleolus"/>
    <property type="evidence" value="ECO:0007669"/>
    <property type="project" value="TreeGrafter"/>
</dbReference>
<evidence type="ECO:0000256" key="2">
    <source>
        <dbReference type="SAM" id="MobiDB-lite"/>
    </source>
</evidence>
<dbReference type="Pfam" id="PF22493">
    <property type="entry name" value="PUF_NOP9"/>
    <property type="match status" value="1"/>
</dbReference>
<protein>
    <submittedName>
        <fullName evidence="3">PUM-HD domain-containing protein</fullName>
    </submittedName>
</protein>
<dbReference type="GO" id="GO:0000056">
    <property type="term" value="P:ribosomal small subunit export from nucleus"/>
    <property type="evidence" value="ECO:0007669"/>
    <property type="project" value="TreeGrafter"/>
</dbReference>
<dbReference type="Gene3D" id="1.25.10.10">
    <property type="entry name" value="Leucine-rich Repeat Variant"/>
    <property type="match status" value="2"/>
</dbReference>
<keyword evidence="1" id="KW-0677">Repeat</keyword>
<accession>A0A5K3FXI4</accession>
<dbReference type="InterPro" id="IPR011989">
    <property type="entry name" value="ARM-like"/>
</dbReference>
<dbReference type="InterPro" id="IPR001313">
    <property type="entry name" value="Pumilio_RNA-bd_rpt"/>
</dbReference>
<dbReference type="WBParaSite" id="MCU_010923-RA">
    <property type="protein sequence ID" value="MCU_010923-RA"/>
    <property type="gene ID" value="MCU_010923"/>
</dbReference>
<dbReference type="GO" id="GO:0030686">
    <property type="term" value="C:90S preribosome"/>
    <property type="evidence" value="ECO:0007669"/>
    <property type="project" value="TreeGrafter"/>
</dbReference>
<dbReference type="AlphaFoldDB" id="A0A5K3FXI4"/>
<dbReference type="GO" id="GO:0000472">
    <property type="term" value="P:endonucleolytic cleavage to generate mature 5'-end of SSU-rRNA from (SSU-rRNA, 5.8S rRNA, LSU-rRNA)"/>
    <property type="evidence" value="ECO:0007669"/>
    <property type="project" value="TreeGrafter"/>
</dbReference>